<dbReference type="InParanoid" id="A0A6I9SLX3"/>
<dbReference type="PANTHER" id="PTHR31413:SF46">
    <property type="entry name" value="NINJA-FAMILY PROTEIN AFP1"/>
    <property type="match status" value="1"/>
</dbReference>
<accession>A0A6I9SLX3</accession>
<feature type="compositionally biased region" description="Low complexity" evidence="5">
    <location>
        <begin position="212"/>
        <end position="223"/>
    </location>
</feature>
<evidence type="ECO:0000259" key="6">
    <source>
        <dbReference type="Pfam" id="PF07897"/>
    </source>
</evidence>
<evidence type="ECO:0000259" key="7">
    <source>
        <dbReference type="Pfam" id="PF16135"/>
    </source>
</evidence>
<sequence>RSCYSFLGAGFSVGPMGNSDDSKKLTTTSEMENLSLGISTNRFSRDLLQRFMGGGSQHEKAKEDDEGIELNLGLSLGGRVGVEKNSMNLVRSSSVASCLPLVRDDNDAVAPSTAAYAGLVRTSSLPVETEEEWRKRKKLQTLRRMEAKRRRSEKQRNLKGDKEVGESGSRGKLSLEEFSSKGKGSYVGKGLGSIESKRGSSLLASDLESKTSEGSSGESLQEGSNHDIPSSGSNRRESTSQAKGSETENPSKRADSSRTQGREIPTNSMDDMPCVFTVGDGPNGRRVDGILYRYGKREEVRIMCICHGSFHSPAEFIKHAGGTDVDHPLKHIVINRNSPSLL</sequence>
<dbReference type="GeneID" id="105156488"/>
<dbReference type="InterPro" id="IPR032310">
    <property type="entry name" value="NLS_NINJA_AFP-like"/>
</dbReference>
<feature type="non-terminal residue" evidence="9">
    <location>
        <position position="1"/>
    </location>
</feature>
<protein>
    <recommendedName>
        <fullName evidence="4">Ninja-family protein</fullName>
    </recommendedName>
    <alternativeName>
        <fullName evidence="4">ABI-binding protein</fullName>
    </alternativeName>
</protein>
<gene>
    <name evidence="9" type="primary">LOC105156488</name>
</gene>
<dbReference type="AlphaFoldDB" id="A0A6I9SLX3"/>
<feature type="compositionally biased region" description="Polar residues" evidence="5">
    <location>
        <begin position="227"/>
        <end position="244"/>
    </location>
</feature>
<evidence type="ECO:0000256" key="4">
    <source>
        <dbReference type="RuleBase" id="RU369029"/>
    </source>
</evidence>
<evidence type="ECO:0000256" key="1">
    <source>
        <dbReference type="ARBA" id="ARBA00004123"/>
    </source>
</evidence>
<dbReference type="OrthoDB" id="667358at2759"/>
<feature type="domain" description="Tify" evidence="7">
    <location>
        <begin position="301"/>
        <end position="335"/>
    </location>
</feature>
<feature type="compositionally biased region" description="Basic and acidic residues" evidence="5">
    <location>
        <begin position="154"/>
        <end position="165"/>
    </location>
</feature>
<keyword evidence="8" id="KW-1185">Reference proteome</keyword>
<evidence type="ECO:0000313" key="9">
    <source>
        <dbReference type="RefSeq" id="XP_011070935.2"/>
    </source>
</evidence>
<dbReference type="InterPro" id="IPR032308">
    <property type="entry name" value="TDBD"/>
</dbReference>
<dbReference type="Pfam" id="PF16136">
    <property type="entry name" value="NLS_NINJA_AFP"/>
    <property type="match status" value="1"/>
</dbReference>
<dbReference type="Proteomes" id="UP000504604">
    <property type="component" value="Linkage group LG2"/>
</dbReference>
<dbReference type="KEGG" id="sind:105156488"/>
<keyword evidence="3 4" id="KW-0539">Nucleus</keyword>
<dbReference type="PANTHER" id="PTHR31413">
    <property type="entry name" value="AFP HOMOLOG 2"/>
    <property type="match status" value="1"/>
</dbReference>
<feature type="region of interest" description="Disordered" evidence="5">
    <location>
        <begin position="141"/>
        <end position="273"/>
    </location>
</feature>
<name>A0A6I9SLX3_SESIN</name>
<dbReference type="Pfam" id="PF07897">
    <property type="entry name" value="EAR"/>
    <property type="match status" value="1"/>
</dbReference>
<dbReference type="InterPro" id="IPR031307">
    <property type="entry name" value="Ninja_fam"/>
</dbReference>
<comment type="similarity">
    <text evidence="2 4">Belongs to the Ninja family.</text>
</comment>
<comment type="function">
    <text evidence="4">Acts as a negative regulator of abscisic acid (ABA) response.</text>
</comment>
<feature type="compositionally biased region" description="Basic and acidic residues" evidence="5">
    <location>
        <begin position="245"/>
        <end position="256"/>
    </location>
</feature>
<feature type="domain" description="Ethylene-responsive binding factor-associated repression" evidence="6">
    <location>
        <begin position="63"/>
        <end position="97"/>
    </location>
</feature>
<dbReference type="Pfam" id="PF16135">
    <property type="entry name" value="TDBD"/>
    <property type="match status" value="1"/>
</dbReference>
<evidence type="ECO:0000256" key="2">
    <source>
        <dbReference type="ARBA" id="ARBA00006081"/>
    </source>
</evidence>
<evidence type="ECO:0000256" key="3">
    <source>
        <dbReference type="ARBA" id="ARBA00023242"/>
    </source>
</evidence>
<comment type="subcellular location">
    <subcellularLocation>
        <location evidence="1 4">Nucleus</location>
    </subcellularLocation>
</comment>
<evidence type="ECO:0000256" key="5">
    <source>
        <dbReference type="SAM" id="MobiDB-lite"/>
    </source>
</evidence>
<organism evidence="8 9">
    <name type="scientific">Sesamum indicum</name>
    <name type="common">Oriental sesame</name>
    <name type="synonym">Sesamum orientale</name>
    <dbReference type="NCBI Taxonomy" id="4182"/>
    <lineage>
        <taxon>Eukaryota</taxon>
        <taxon>Viridiplantae</taxon>
        <taxon>Streptophyta</taxon>
        <taxon>Embryophyta</taxon>
        <taxon>Tracheophyta</taxon>
        <taxon>Spermatophyta</taxon>
        <taxon>Magnoliopsida</taxon>
        <taxon>eudicotyledons</taxon>
        <taxon>Gunneridae</taxon>
        <taxon>Pentapetalae</taxon>
        <taxon>asterids</taxon>
        <taxon>lamiids</taxon>
        <taxon>Lamiales</taxon>
        <taxon>Pedaliaceae</taxon>
        <taxon>Sesamum</taxon>
    </lineage>
</organism>
<feature type="compositionally biased region" description="Basic residues" evidence="5">
    <location>
        <begin position="141"/>
        <end position="153"/>
    </location>
</feature>
<dbReference type="FunCoup" id="A0A6I9SLX3">
    <property type="interactions" value="371"/>
</dbReference>
<dbReference type="InterPro" id="IPR012463">
    <property type="entry name" value="Ninja_motif"/>
</dbReference>
<dbReference type="GO" id="GO:0007165">
    <property type="term" value="P:signal transduction"/>
    <property type="evidence" value="ECO:0007669"/>
    <property type="project" value="InterPro"/>
</dbReference>
<proteinExistence type="inferred from homology"/>
<dbReference type="GO" id="GO:0009737">
    <property type="term" value="P:response to abscisic acid"/>
    <property type="evidence" value="ECO:0007669"/>
    <property type="project" value="TreeGrafter"/>
</dbReference>
<reference evidence="9" key="1">
    <citation type="submission" date="2025-08" db="UniProtKB">
        <authorList>
            <consortium name="RefSeq"/>
        </authorList>
    </citation>
    <scope>IDENTIFICATION</scope>
</reference>
<dbReference type="GO" id="GO:0045892">
    <property type="term" value="P:negative regulation of DNA-templated transcription"/>
    <property type="evidence" value="ECO:0007669"/>
    <property type="project" value="TreeGrafter"/>
</dbReference>
<dbReference type="RefSeq" id="XP_011070935.2">
    <property type="nucleotide sequence ID" value="XM_011072633.2"/>
</dbReference>
<dbReference type="GO" id="GO:0005634">
    <property type="term" value="C:nucleus"/>
    <property type="evidence" value="ECO:0007669"/>
    <property type="project" value="UniProtKB-SubCell"/>
</dbReference>
<evidence type="ECO:0000313" key="8">
    <source>
        <dbReference type="Proteomes" id="UP000504604"/>
    </source>
</evidence>